<protein>
    <submittedName>
        <fullName evidence="2">Uncharacterized protein</fullName>
    </submittedName>
</protein>
<dbReference type="EMBL" id="CAKMRJ010005412">
    <property type="protein sequence ID" value="CAH1439888.1"/>
    <property type="molecule type" value="Genomic_DNA"/>
</dbReference>
<gene>
    <name evidence="2" type="ORF">LVIROSA_LOCUS26054</name>
</gene>
<evidence type="ECO:0000256" key="1">
    <source>
        <dbReference type="SAM" id="MobiDB-lite"/>
    </source>
</evidence>
<reference evidence="2 3" key="1">
    <citation type="submission" date="2022-01" db="EMBL/GenBank/DDBJ databases">
        <authorList>
            <person name="Xiong W."/>
            <person name="Schranz E."/>
        </authorList>
    </citation>
    <scope>NUCLEOTIDE SEQUENCE [LARGE SCALE GENOMIC DNA]</scope>
</reference>
<accession>A0AAU9NQ39</accession>
<organism evidence="2 3">
    <name type="scientific">Lactuca virosa</name>
    <dbReference type="NCBI Taxonomy" id="75947"/>
    <lineage>
        <taxon>Eukaryota</taxon>
        <taxon>Viridiplantae</taxon>
        <taxon>Streptophyta</taxon>
        <taxon>Embryophyta</taxon>
        <taxon>Tracheophyta</taxon>
        <taxon>Spermatophyta</taxon>
        <taxon>Magnoliopsida</taxon>
        <taxon>eudicotyledons</taxon>
        <taxon>Gunneridae</taxon>
        <taxon>Pentapetalae</taxon>
        <taxon>asterids</taxon>
        <taxon>campanulids</taxon>
        <taxon>Asterales</taxon>
        <taxon>Asteraceae</taxon>
        <taxon>Cichorioideae</taxon>
        <taxon>Cichorieae</taxon>
        <taxon>Lactucinae</taxon>
        <taxon>Lactuca</taxon>
    </lineage>
</organism>
<evidence type="ECO:0000313" key="3">
    <source>
        <dbReference type="Proteomes" id="UP001157418"/>
    </source>
</evidence>
<keyword evidence="3" id="KW-1185">Reference proteome</keyword>
<name>A0AAU9NQ39_9ASTR</name>
<comment type="caution">
    <text evidence="2">The sequence shown here is derived from an EMBL/GenBank/DDBJ whole genome shotgun (WGS) entry which is preliminary data.</text>
</comment>
<dbReference type="Proteomes" id="UP001157418">
    <property type="component" value="Unassembled WGS sequence"/>
</dbReference>
<proteinExistence type="predicted"/>
<feature type="region of interest" description="Disordered" evidence="1">
    <location>
        <begin position="147"/>
        <end position="175"/>
    </location>
</feature>
<sequence length="175" mass="20113">MVLLLTQRSAKNRTPSFPLPLLNIEPKHHIDFCEAKQTIPCKTLTPEIHSIYPFLSRIIKPKTIKIPLIYSQNKGKINKIIIKPNTDSCSKTTKHSLGSIDHYQISKRKVKKKRHALISYRSKQPNKPEYVYFLPFVCAAGSEMEETTTRLPMQPPSHHSLHFPLRVSPSRPPKL</sequence>
<dbReference type="AlphaFoldDB" id="A0AAU9NQ39"/>
<evidence type="ECO:0000313" key="2">
    <source>
        <dbReference type="EMBL" id="CAH1439888.1"/>
    </source>
</evidence>